<keyword evidence="5 6" id="KW-0472">Membrane</keyword>
<organism evidence="7 8">
    <name type="scientific">Vreelandella piezotolerans</name>
    <dbReference type="NCBI Taxonomy" id="2609667"/>
    <lineage>
        <taxon>Bacteria</taxon>
        <taxon>Pseudomonadati</taxon>
        <taxon>Pseudomonadota</taxon>
        <taxon>Gammaproteobacteria</taxon>
        <taxon>Oceanospirillales</taxon>
        <taxon>Halomonadaceae</taxon>
        <taxon>Vreelandella</taxon>
    </lineage>
</organism>
<evidence type="ECO:0000256" key="2">
    <source>
        <dbReference type="ARBA" id="ARBA00022481"/>
    </source>
</evidence>
<keyword evidence="2" id="KW-0488">Methylation</keyword>
<dbReference type="InterPro" id="IPR045584">
    <property type="entry name" value="Pilin-like"/>
</dbReference>
<dbReference type="Proteomes" id="UP000466130">
    <property type="component" value="Unassembled WGS sequence"/>
</dbReference>
<gene>
    <name evidence="7" type="ORF">F1978_10625</name>
</gene>
<dbReference type="RefSeq" id="WP_153843350.1">
    <property type="nucleotide sequence ID" value="NZ_CP048602.1"/>
</dbReference>
<dbReference type="Pfam" id="PF07963">
    <property type="entry name" value="N_methyl"/>
    <property type="match status" value="1"/>
</dbReference>
<dbReference type="NCBIfam" id="TIGR02532">
    <property type="entry name" value="IV_pilin_GFxxxE"/>
    <property type="match status" value="1"/>
</dbReference>
<dbReference type="PANTHER" id="PTHR30093:SF44">
    <property type="entry name" value="TYPE II SECRETION SYSTEM CORE PROTEIN G"/>
    <property type="match status" value="1"/>
</dbReference>
<evidence type="ECO:0000256" key="1">
    <source>
        <dbReference type="ARBA" id="ARBA00004167"/>
    </source>
</evidence>
<evidence type="ECO:0000256" key="6">
    <source>
        <dbReference type="SAM" id="Phobius"/>
    </source>
</evidence>
<evidence type="ECO:0000256" key="4">
    <source>
        <dbReference type="ARBA" id="ARBA00022989"/>
    </source>
</evidence>
<dbReference type="PANTHER" id="PTHR30093">
    <property type="entry name" value="GENERAL SECRETION PATHWAY PROTEIN G"/>
    <property type="match status" value="1"/>
</dbReference>
<dbReference type="SUPFAM" id="SSF54523">
    <property type="entry name" value="Pili subunits"/>
    <property type="match status" value="1"/>
</dbReference>
<name>A0ABQ6X9E5_9GAMM</name>
<evidence type="ECO:0000256" key="3">
    <source>
        <dbReference type="ARBA" id="ARBA00022692"/>
    </source>
</evidence>
<keyword evidence="8" id="KW-1185">Reference proteome</keyword>
<dbReference type="PROSITE" id="PS00409">
    <property type="entry name" value="PROKAR_NTER_METHYL"/>
    <property type="match status" value="1"/>
</dbReference>
<sequence>MQTTQTNKPRRFKQQGFTLIELLIVVAIIGILAAVGVPQYGNYLDRSEAAACVGELNSYRSLAVAEAAVGEEAPDFTFQSCAEDTDTGDLFDIFTATGDDQTAEETLEVTTENRNQTVYVTLQGAISTTDPDEA</sequence>
<evidence type="ECO:0000313" key="8">
    <source>
        <dbReference type="Proteomes" id="UP000466130"/>
    </source>
</evidence>
<evidence type="ECO:0000313" key="7">
    <source>
        <dbReference type="EMBL" id="KAE8438172.1"/>
    </source>
</evidence>
<comment type="subcellular location">
    <subcellularLocation>
        <location evidence="1">Membrane</location>
        <topology evidence="1">Single-pass membrane protein</topology>
    </subcellularLocation>
</comment>
<comment type="caution">
    <text evidence="7">The sequence shown here is derived from an EMBL/GenBank/DDBJ whole genome shotgun (WGS) entry which is preliminary data.</text>
</comment>
<keyword evidence="3 6" id="KW-0812">Transmembrane</keyword>
<proteinExistence type="predicted"/>
<keyword evidence="4 6" id="KW-1133">Transmembrane helix</keyword>
<accession>A0ABQ6X9E5</accession>
<protein>
    <submittedName>
        <fullName evidence="7">Prepilin-type N-terminal cleavage/methylation domain-containing protein</fullName>
    </submittedName>
</protein>
<dbReference type="EMBL" id="VWRT01000009">
    <property type="protein sequence ID" value="KAE8438172.1"/>
    <property type="molecule type" value="Genomic_DNA"/>
</dbReference>
<dbReference type="Gene3D" id="3.30.700.10">
    <property type="entry name" value="Glycoprotein, Type 4 Pilin"/>
    <property type="match status" value="1"/>
</dbReference>
<dbReference type="InterPro" id="IPR012902">
    <property type="entry name" value="N_methyl_site"/>
</dbReference>
<evidence type="ECO:0000256" key="5">
    <source>
        <dbReference type="ARBA" id="ARBA00023136"/>
    </source>
</evidence>
<reference evidence="7 8" key="1">
    <citation type="submission" date="2019-09" db="EMBL/GenBank/DDBJ databases">
        <title>The Halomonas whole genome shotgun (WGS).</title>
        <authorList>
            <person name="Xie Z."/>
        </authorList>
    </citation>
    <scope>NUCLEOTIDE SEQUENCE [LARGE SCALE GENOMIC DNA]</scope>
    <source>
        <strain evidence="7 8">NBT06E8</strain>
    </source>
</reference>
<feature type="transmembrane region" description="Helical" evidence="6">
    <location>
        <begin position="16"/>
        <end position="37"/>
    </location>
</feature>